<evidence type="ECO:0000256" key="9">
    <source>
        <dbReference type="ARBA" id="ARBA00023224"/>
    </source>
</evidence>
<evidence type="ECO:0000256" key="10">
    <source>
        <dbReference type="RuleBase" id="RU351113"/>
    </source>
</evidence>
<dbReference type="PANTHER" id="PTHR21137">
    <property type="entry name" value="ODORANT RECEPTOR"/>
    <property type="match status" value="1"/>
</dbReference>
<organism evidence="11">
    <name type="scientific">Aphidius gifuensis</name>
    <name type="common">Parasitoid wasp</name>
    <dbReference type="NCBI Taxonomy" id="684658"/>
    <lineage>
        <taxon>Eukaryota</taxon>
        <taxon>Metazoa</taxon>
        <taxon>Ecdysozoa</taxon>
        <taxon>Arthropoda</taxon>
        <taxon>Hexapoda</taxon>
        <taxon>Insecta</taxon>
        <taxon>Pterygota</taxon>
        <taxon>Neoptera</taxon>
        <taxon>Endopterygota</taxon>
        <taxon>Hymenoptera</taxon>
        <taxon>Apocrita</taxon>
        <taxon>Ichneumonoidea</taxon>
        <taxon>Braconidae</taxon>
        <taxon>Aphidiinae</taxon>
        <taxon>Aphidius</taxon>
    </lineage>
</organism>
<dbReference type="PANTHER" id="PTHR21137:SF35">
    <property type="entry name" value="ODORANT RECEPTOR 19A-RELATED"/>
    <property type="match status" value="1"/>
</dbReference>
<keyword evidence="3 10" id="KW-0716">Sensory transduction</keyword>
<keyword evidence="8 10" id="KW-0675">Receptor</keyword>
<proteinExistence type="evidence at transcript level"/>
<evidence type="ECO:0000313" key="11">
    <source>
        <dbReference type="EMBL" id="AZQ24892.1"/>
    </source>
</evidence>
<keyword evidence="7 10" id="KW-0472">Membrane</keyword>
<feature type="transmembrane region" description="Helical" evidence="10">
    <location>
        <begin position="126"/>
        <end position="154"/>
    </location>
</feature>
<sequence length="400" mass="45748">MSILESPDFLLSKRILKLYGQWPYSSGVINYIKRIYCFVAVISILIPKLIKIYESRHDVDAFILCMPMVAVHIEAIINLTSWCTSGEEIKYLIETIKRDWDILKSGDEIAILDGHWKRGRSNINNYAYPMVGITLVFMTSPAIPLVCDIIAPLNESRPRVFLYETEYFVDQDEYYFHILIHAYMTVPISVGLVVLYNTVFGSWIHHAMGMLAIVAFIFLVNRYQLETIHDIPESDERFSQFEKNQSIQKRLAHYIKLHNDAIEFIETVESSSSTVLFIVVIGSTLVVTVTGTAAVIKMNHINESSRYMSFSIGTLGHLYYMSYVGNQVIKASESINQACYASEWYTLPIKCQKILIPIMVRTTHPCTMTAGKLYVLSMDNFSELVKKAMSLFTFINSTTH</sequence>
<dbReference type="GO" id="GO:0007165">
    <property type="term" value="P:signal transduction"/>
    <property type="evidence" value="ECO:0007669"/>
    <property type="project" value="UniProtKB-KW"/>
</dbReference>
<keyword evidence="2" id="KW-1003">Cell membrane</keyword>
<comment type="caution">
    <text evidence="10">Lacks conserved residue(s) required for the propagation of feature annotation.</text>
</comment>
<keyword evidence="6 10" id="KW-1133">Transmembrane helix</keyword>
<evidence type="ECO:0000256" key="1">
    <source>
        <dbReference type="ARBA" id="ARBA00004651"/>
    </source>
</evidence>
<accession>A0A3S9LW86</accession>
<dbReference type="GO" id="GO:0004984">
    <property type="term" value="F:olfactory receptor activity"/>
    <property type="evidence" value="ECO:0007669"/>
    <property type="project" value="InterPro"/>
</dbReference>
<evidence type="ECO:0000256" key="8">
    <source>
        <dbReference type="ARBA" id="ARBA00023170"/>
    </source>
</evidence>
<name>A0A3S9LW86_APHGI</name>
<dbReference type="Pfam" id="PF02949">
    <property type="entry name" value="7tm_6"/>
    <property type="match status" value="1"/>
</dbReference>
<dbReference type="InterPro" id="IPR004117">
    <property type="entry name" value="7tm6_olfct_rcpt"/>
</dbReference>
<keyword evidence="9 10" id="KW-0807">Transducer</keyword>
<dbReference type="GO" id="GO:0005886">
    <property type="term" value="C:plasma membrane"/>
    <property type="evidence" value="ECO:0007669"/>
    <property type="project" value="UniProtKB-SubCell"/>
</dbReference>
<dbReference type="AlphaFoldDB" id="A0A3S9LW86"/>
<evidence type="ECO:0000256" key="7">
    <source>
        <dbReference type="ARBA" id="ARBA00023136"/>
    </source>
</evidence>
<keyword evidence="4 10" id="KW-0812">Transmembrane</keyword>
<feature type="transmembrane region" description="Helical" evidence="10">
    <location>
        <begin position="28"/>
        <end position="46"/>
    </location>
</feature>
<dbReference type="GO" id="GO:0005549">
    <property type="term" value="F:odorant binding"/>
    <property type="evidence" value="ECO:0007669"/>
    <property type="project" value="InterPro"/>
</dbReference>
<protein>
    <recommendedName>
        <fullName evidence="10">Odorant receptor</fullName>
    </recommendedName>
</protein>
<evidence type="ECO:0000256" key="4">
    <source>
        <dbReference type="ARBA" id="ARBA00022692"/>
    </source>
</evidence>
<evidence type="ECO:0000256" key="3">
    <source>
        <dbReference type="ARBA" id="ARBA00022606"/>
    </source>
</evidence>
<feature type="transmembrane region" description="Helical" evidence="10">
    <location>
        <begin position="203"/>
        <end position="220"/>
    </location>
</feature>
<comment type="subcellular location">
    <subcellularLocation>
        <location evidence="1 10">Cell membrane</location>
        <topology evidence="1 10">Multi-pass membrane protein</topology>
    </subcellularLocation>
</comment>
<evidence type="ECO:0000256" key="2">
    <source>
        <dbReference type="ARBA" id="ARBA00022475"/>
    </source>
</evidence>
<reference evidence="11" key="1">
    <citation type="journal article" date="2018" name="Front. Physiol.">
        <title>Differential Expression Analysis of Olfactory Genes Based on a Combination of Sequencing Platforms and Behavioral Investigations in Aphidius gifuensis.</title>
        <authorList>
            <person name="Fan J."/>
            <person name="Zhang Q."/>
            <person name="Xu Q."/>
            <person name="Xue W."/>
            <person name="Han Z."/>
            <person name="Sun J."/>
            <person name="Chen J."/>
        </authorList>
    </citation>
    <scope>NUCLEOTIDE SEQUENCE</scope>
</reference>
<keyword evidence="5 10" id="KW-0552">Olfaction</keyword>
<dbReference type="EMBL" id="MK048951">
    <property type="protein sequence ID" value="AZQ24892.1"/>
    <property type="molecule type" value="mRNA"/>
</dbReference>
<feature type="transmembrane region" description="Helical" evidence="10">
    <location>
        <begin position="174"/>
        <end position="196"/>
    </location>
</feature>
<evidence type="ECO:0000256" key="5">
    <source>
        <dbReference type="ARBA" id="ARBA00022725"/>
    </source>
</evidence>
<comment type="similarity">
    <text evidence="10">Belongs to the insect chemoreceptor superfamily. Heteromeric odorant receptor channel (TC 1.A.69) family.</text>
</comment>
<feature type="transmembrane region" description="Helical" evidence="10">
    <location>
        <begin position="275"/>
        <end position="296"/>
    </location>
</feature>
<evidence type="ECO:0000256" key="6">
    <source>
        <dbReference type="ARBA" id="ARBA00022989"/>
    </source>
</evidence>
<dbReference type="OrthoDB" id="7696577at2759"/>